<feature type="transmembrane region" description="Helical" evidence="7">
    <location>
        <begin position="370"/>
        <end position="392"/>
    </location>
</feature>
<dbReference type="AlphaFoldDB" id="I1D3P5"/>
<proteinExistence type="predicted"/>
<evidence type="ECO:0000256" key="1">
    <source>
        <dbReference type="ARBA" id="ARBA00004651"/>
    </source>
</evidence>
<organism evidence="9 10">
    <name type="scientific">Saccharomonospora glauca K62</name>
    <dbReference type="NCBI Taxonomy" id="928724"/>
    <lineage>
        <taxon>Bacteria</taxon>
        <taxon>Bacillati</taxon>
        <taxon>Actinomycetota</taxon>
        <taxon>Actinomycetes</taxon>
        <taxon>Pseudonocardiales</taxon>
        <taxon>Pseudonocardiaceae</taxon>
        <taxon>Saccharomonospora</taxon>
    </lineage>
</organism>
<evidence type="ECO:0000259" key="8">
    <source>
        <dbReference type="PROSITE" id="PS50850"/>
    </source>
</evidence>
<dbReference type="InterPro" id="IPR050171">
    <property type="entry name" value="MFS_Transporters"/>
</dbReference>
<keyword evidence="4 7" id="KW-0812">Transmembrane</keyword>
<dbReference type="InterPro" id="IPR020846">
    <property type="entry name" value="MFS_dom"/>
</dbReference>
<dbReference type="Proteomes" id="UP000005087">
    <property type="component" value="Chromosome"/>
</dbReference>
<dbReference type="PROSITE" id="PS50850">
    <property type="entry name" value="MFS"/>
    <property type="match status" value="1"/>
</dbReference>
<feature type="transmembrane region" description="Helical" evidence="7">
    <location>
        <begin position="279"/>
        <end position="299"/>
    </location>
</feature>
<gene>
    <name evidence="9" type="ORF">SacglDRAFT_02680</name>
</gene>
<evidence type="ECO:0000256" key="5">
    <source>
        <dbReference type="ARBA" id="ARBA00022989"/>
    </source>
</evidence>
<evidence type="ECO:0000256" key="3">
    <source>
        <dbReference type="ARBA" id="ARBA00022475"/>
    </source>
</evidence>
<evidence type="ECO:0000256" key="2">
    <source>
        <dbReference type="ARBA" id="ARBA00022448"/>
    </source>
</evidence>
<comment type="subcellular location">
    <subcellularLocation>
        <location evidence="1">Cell membrane</location>
        <topology evidence="1">Multi-pass membrane protein</topology>
    </subcellularLocation>
</comment>
<keyword evidence="10" id="KW-1185">Reference proteome</keyword>
<sequence>MSTEDTSEHAGTRLGWSVAAAGTVTAVFALSNAPTPLYVRWQDEWGFSSGTLTVIFAAYIAGLITTLSVAGRIADRHGRRVVLVPGVLLAVLSSVLFLLARDVVWLLVARLLAGIAVGAAVTAGMAAVVDLAPTHSRHRASLLSSASMVFGAGLGPLVSGLLAQVLDRPQSTVFVIMTAVTSAGAILALLLPLTRPAPTPRLRWQFPSPPPEHRHEVAWGIATFAPGITATSFVLSLGPSVLREAIGVTNSFAAGAIACAMFLAATGVQFALSRLATRTHLLLSSVAAVVGMGLLGLTVTVLPSLVVLAVAALLAGVAQGLGQLAGLTLIATRIPIARRAESNAALNIAGYIPAAALPIATGYLADAWGLPSAVLTFAGVLGLTAVVALVVVRAHTSGHPAVVAPEPVAAERSEQ</sequence>
<dbReference type="GO" id="GO:0022857">
    <property type="term" value="F:transmembrane transporter activity"/>
    <property type="evidence" value="ECO:0007669"/>
    <property type="project" value="InterPro"/>
</dbReference>
<feature type="domain" description="Major facilitator superfamily (MFS) profile" evidence="8">
    <location>
        <begin position="15"/>
        <end position="396"/>
    </location>
</feature>
<feature type="transmembrane region" description="Helical" evidence="7">
    <location>
        <begin position="251"/>
        <end position="272"/>
    </location>
</feature>
<dbReference type="STRING" id="928724.SacglDRAFT_02680"/>
<dbReference type="Pfam" id="PF07690">
    <property type="entry name" value="MFS_1"/>
    <property type="match status" value="1"/>
</dbReference>
<accession>I1D3P5</accession>
<feature type="transmembrane region" description="Helical" evidence="7">
    <location>
        <begin position="45"/>
        <end position="69"/>
    </location>
</feature>
<evidence type="ECO:0000313" key="10">
    <source>
        <dbReference type="Proteomes" id="UP000005087"/>
    </source>
</evidence>
<keyword evidence="2" id="KW-0813">Transport</keyword>
<evidence type="ECO:0000313" key="9">
    <source>
        <dbReference type="EMBL" id="EIE99569.1"/>
    </source>
</evidence>
<feature type="transmembrane region" description="Helical" evidence="7">
    <location>
        <begin position="305"/>
        <end position="332"/>
    </location>
</feature>
<dbReference type="PANTHER" id="PTHR23517">
    <property type="entry name" value="RESISTANCE PROTEIN MDTM, PUTATIVE-RELATED-RELATED"/>
    <property type="match status" value="1"/>
</dbReference>
<keyword evidence="5 7" id="KW-1133">Transmembrane helix</keyword>
<reference evidence="10" key="2">
    <citation type="submission" date="2012-01" db="EMBL/GenBank/DDBJ databases">
        <title>Noncontiguous Finished sequence of chromosome of Saccharomonospora glauca K62.</title>
        <authorList>
            <consortium name="US DOE Joint Genome Institute"/>
            <person name="Lucas S."/>
            <person name="Han J."/>
            <person name="Lapidus A."/>
            <person name="Cheng J.-F."/>
            <person name="Goodwin L."/>
            <person name="Pitluck S."/>
            <person name="Peters L."/>
            <person name="Mikhailova N."/>
            <person name="Held B."/>
            <person name="Detter J.C."/>
            <person name="Han C."/>
            <person name="Tapia R."/>
            <person name="Land M."/>
            <person name="Hauser L."/>
            <person name="Kyrpides N."/>
            <person name="Ivanova N."/>
            <person name="Pagani I."/>
            <person name="Brambilla E.-M."/>
            <person name="Klenk H.-P."/>
            <person name="Woyke T."/>
        </authorList>
    </citation>
    <scope>NUCLEOTIDE SEQUENCE [LARGE SCALE GENOMIC DNA]</scope>
    <source>
        <strain evidence="10">K62</strain>
    </source>
</reference>
<evidence type="ECO:0000256" key="7">
    <source>
        <dbReference type="SAM" id="Phobius"/>
    </source>
</evidence>
<name>I1D3P5_9PSEU</name>
<reference evidence="9 10" key="1">
    <citation type="submission" date="2011-09" db="EMBL/GenBank/DDBJ databases">
        <authorList>
            <consortium name="US DOE Joint Genome Institute (JGI-PGF)"/>
            <person name="Lucas S."/>
            <person name="Han J."/>
            <person name="Lapidus A."/>
            <person name="Cheng J.-F."/>
            <person name="Goodwin L."/>
            <person name="Pitluck S."/>
            <person name="Peters L."/>
            <person name="Land M.L."/>
            <person name="Hauser L."/>
            <person name="Brambilla E."/>
            <person name="Klenk H.-P."/>
            <person name="Woyke T.J."/>
        </authorList>
    </citation>
    <scope>NUCLEOTIDE SEQUENCE [LARGE SCALE GENOMIC DNA]</scope>
    <source>
        <strain evidence="9 10">K62</strain>
    </source>
</reference>
<feature type="transmembrane region" description="Helical" evidence="7">
    <location>
        <begin position="217"/>
        <end position="239"/>
    </location>
</feature>
<dbReference type="PANTHER" id="PTHR23517:SF13">
    <property type="entry name" value="MAJOR FACILITATOR SUPERFAMILY MFS_1"/>
    <property type="match status" value="1"/>
</dbReference>
<feature type="transmembrane region" description="Helical" evidence="7">
    <location>
        <begin position="12"/>
        <end position="33"/>
    </location>
</feature>
<feature type="transmembrane region" description="Helical" evidence="7">
    <location>
        <begin position="344"/>
        <end position="364"/>
    </location>
</feature>
<protein>
    <submittedName>
        <fullName evidence="9">Arabinose efflux permease family protein</fullName>
    </submittedName>
</protein>
<evidence type="ECO:0000256" key="6">
    <source>
        <dbReference type="ARBA" id="ARBA00023136"/>
    </source>
</evidence>
<dbReference type="RefSeq" id="WP_005465221.1">
    <property type="nucleotide sequence ID" value="NZ_CM001484.1"/>
</dbReference>
<keyword evidence="6 7" id="KW-0472">Membrane</keyword>
<feature type="transmembrane region" description="Helical" evidence="7">
    <location>
        <begin position="172"/>
        <end position="193"/>
    </location>
</feature>
<dbReference type="SUPFAM" id="SSF103473">
    <property type="entry name" value="MFS general substrate transporter"/>
    <property type="match status" value="1"/>
</dbReference>
<dbReference type="InterPro" id="IPR011701">
    <property type="entry name" value="MFS"/>
</dbReference>
<feature type="transmembrane region" description="Helical" evidence="7">
    <location>
        <begin position="81"/>
        <end position="99"/>
    </location>
</feature>
<feature type="transmembrane region" description="Helical" evidence="7">
    <location>
        <begin position="141"/>
        <end position="166"/>
    </location>
</feature>
<evidence type="ECO:0000256" key="4">
    <source>
        <dbReference type="ARBA" id="ARBA00022692"/>
    </source>
</evidence>
<feature type="transmembrane region" description="Helical" evidence="7">
    <location>
        <begin position="105"/>
        <end position="129"/>
    </location>
</feature>
<dbReference type="eggNOG" id="COG0477">
    <property type="taxonomic scope" value="Bacteria"/>
</dbReference>
<dbReference type="EMBL" id="CM001484">
    <property type="protein sequence ID" value="EIE99569.1"/>
    <property type="molecule type" value="Genomic_DNA"/>
</dbReference>
<keyword evidence="3" id="KW-1003">Cell membrane</keyword>
<dbReference type="InterPro" id="IPR036259">
    <property type="entry name" value="MFS_trans_sf"/>
</dbReference>
<dbReference type="Gene3D" id="1.20.1250.20">
    <property type="entry name" value="MFS general substrate transporter like domains"/>
    <property type="match status" value="1"/>
</dbReference>
<dbReference type="GO" id="GO:0005886">
    <property type="term" value="C:plasma membrane"/>
    <property type="evidence" value="ECO:0007669"/>
    <property type="project" value="UniProtKB-SubCell"/>
</dbReference>
<dbReference type="HOGENOM" id="CLU_038683_1_1_11"/>